<dbReference type="PANTHER" id="PTHR43243:SF4">
    <property type="entry name" value="CATIONIC AMINO ACID TRANSPORTER 4"/>
    <property type="match status" value="1"/>
</dbReference>
<evidence type="ECO:0000256" key="4">
    <source>
        <dbReference type="ARBA" id="ARBA00022989"/>
    </source>
</evidence>
<proteinExistence type="predicted"/>
<dbReference type="PANTHER" id="PTHR43243">
    <property type="entry name" value="INNER MEMBRANE TRANSPORTER YGJI-RELATED"/>
    <property type="match status" value="1"/>
</dbReference>
<keyword evidence="2" id="KW-0813">Transport</keyword>
<feature type="transmembrane region" description="Helical" evidence="7">
    <location>
        <begin position="33"/>
        <end position="49"/>
    </location>
</feature>
<feature type="transmembrane region" description="Helical" evidence="7">
    <location>
        <begin position="95"/>
        <end position="115"/>
    </location>
</feature>
<protein>
    <recommendedName>
        <fullName evidence="10">Amino acid permease/ SLC12A domain-containing protein</fullName>
    </recommendedName>
</protein>
<evidence type="ECO:0000256" key="5">
    <source>
        <dbReference type="ARBA" id="ARBA00023136"/>
    </source>
</evidence>
<dbReference type="AlphaFoldDB" id="A0A448W9V6"/>
<keyword evidence="3 7" id="KW-0812">Transmembrane</keyword>
<keyword evidence="4 7" id="KW-1133">Transmembrane helix</keyword>
<dbReference type="Gene3D" id="1.20.1740.10">
    <property type="entry name" value="Amino acid/polyamine transporter I"/>
    <property type="match status" value="1"/>
</dbReference>
<dbReference type="EMBL" id="CAAALY010000194">
    <property type="protein sequence ID" value="VEL06663.1"/>
    <property type="molecule type" value="Genomic_DNA"/>
</dbReference>
<organism evidence="8 9">
    <name type="scientific">Protopolystoma xenopodis</name>
    <dbReference type="NCBI Taxonomy" id="117903"/>
    <lineage>
        <taxon>Eukaryota</taxon>
        <taxon>Metazoa</taxon>
        <taxon>Spiralia</taxon>
        <taxon>Lophotrochozoa</taxon>
        <taxon>Platyhelminthes</taxon>
        <taxon>Monogenea</taxon>
        <taxon>Polyopisthocotylea</taxon>
        <taxon>Polystomatidea</taxon>
        <taxon>Polystomatidae</taxon>
        <taxon>Protopolystoma</taxon>
    </lineage>
</organism>
<evidence type="ECO:0000256" key="3">
    <source>
        <dbReference type="ARBA" id="ARBA00022692"/>
    </source>
</evidence>
<name>A0A448W9V6_9PLAT</name>
<feature type="transmembrane region" description="Helical" evidence="7">
    <location>
        <begin position="61"/>
        <end position="83"/>
    </location>
</feature>
<keyword evidence="5 7" id="KW-0472">Membrane</keyword>
<accession>A0A448W9V6</accession>
<feature type="region of interest" description="Disordered" evidence="6">
    <location>
        <begin position="155"/>
        <end position="181"/>
    </location>
</feature>
<evidence type="ECO:0000256" key="7">
    <source>
        <dbReference type="SAM" id="Phobius"/>
    </source>
</evidence>
<dbReference type="Pfam" id="PF13520">
    <property type="entry name" value="AA_permease_2"/>
    <property type="match status" value="1"/>
</dbReference>
<dbReference type="GO" id="GO:0015171">
    <property type="term" value="F:amino acid transmembrane transporter activity"/>
    <property type="evidence" value="ECO:0007669"/>
    <property type="project" value="TreeGrafter"/>
</dbReference>
<dbReference type="InterPro" id="IPR002293">
    <property type="entry name" value="AA/rel_permease1"/>
</dbReference>
<evidence type="ECO:0000256" key="6">
    <source>
        <dbReference type="SAM" id="MobiDB-lite"/>
    </source>
</evidence>
<evidence type="ECO:0000256" key="1">
    <source>
        <dbReference type="ARBA" id="ARBA00004141"/>
    </source>
</evidence>
<dbReference type="Proteomes" id="UP000784294">
    <property type="component" value="Unassembled WGS sequence"/>
</dbReference>
<evidence type="ECO:0000313" key="9">
    <source>
        <dbReference type="Proteomes" id="UP000784294"/>
    </source>
</evidence>
<keyword evidence="9" id="KW-1185">Reference proteome</keyword>
<comment type="subcellular location">
    <subcellularLocation>
        <location evidence="1">Membrane</location>
        <topology evidence="1">Multi-pass membrane protein</topology>
    </subcellularLocation>
</comment>
<dbReference type="GO" id="GO:0005886">
    <property type="term" value="C:plasma membrane"/>
    <property type="evidence" value="ECO:0007669"/>
    <property type="project" value="TreeGrafter"/>
</dbReference>
<comment type="caution">
    <text evidence="8">The sequence shown here is derived from an EMBL/GenBank/DDBJ whole genome shotgun (WGS) entry which is preliminary data.</text>
</comment>
<feature type="region of interest" description="Disordered" evidence="6">
    <location>
        <begin position="1"/>
        <end position="20"/>
    </location>
</feature>
<reference evidence="8" key="1">
    <citation type="submission" date="2018-11" db="EMBL/GenBank/DDBJ databases">
        <authorList>
            <consortium name="Pathogen Informatics"/>
        </authorList>
    </citation>
    <scope>NUCLEOTIDE SEQUENCE</scope>
</reference>
<dbReference type="OrthoDB" id="6282039at2759"/>
<evidence type="ECO:0000256" key="2">
    <source>
        <dbReference type="ARBA" id="ARBA00022448"/>
    </source>
</evidence>
<evidence type="ECO:0000313" key="8">
    <source>
        <dbReference type="EMBL" id="VEL06663.1"/>
    </source>
</evidence>
<evidence type="ECO:0008006" key="10">
    <source>
        <dbReference type="Google" id="ProtNLM"/>
    </source>
</evidence>
<gene>
    <name evidence="8" type="ORF">PXEA_LOCUS103</name>
</gene>
<sequence>MQVPLSSCSISSPHSSPTHSPASLAKVLTTYDLVQLGIGSILGAGLYVVTGDVAMNRTGPAIILAFLIAAIASLFSGLCYAEFGSRVPQTTGSAYTYSYRTVGELIAFVIGWNMVMEYMIGSAADARALSAAIDYLAGHRVKTWTESSYGRLPWSSAPSTGTAGRDARPGSQVKKRSERRIGRRTTRIGARILIRSTFECHLHELSYAIKISLTMLF</sequence>